<accession>A0ABP7F5F5</accession>
<comment type="caution">
    <text evidence="1">The sequence shown here is derived from an EMBL/GenBank/DDBJ whole genome shotgun (WGS) entry which is preliminary data.</text>
</comment>
<proteinExistence type="predicted"/>
<gene>
    <name evidence="1" type="ORF">GCM10022402_10720</name>
</gene>
<evidence type="ECO:0000313" key="1">
    <source>
        <dbReference type="EMBL" id="GAA3731878.1"/>
    </source>
</evidence>
<reference evidence="2" key="1">
    <citation type="journal article" date="2019" name="Int. J. Syst. Evol. Microbiol.">
        <title>The Global Catalogue of Microorganisms (GCM) 10K type strain sequencing project: providing services to taxonomists for standard genome sequencing and annotation.</title>
        <authorList>
            <consortium name="The Broad Institute Genomics Platform"/>
            <consortium name="The Broad Institute Genome Sequencing Center for Infectious Disease"/>
            <person name="Wu L."/>
            <person name="Ma J."/>
        </authorList>
    </citation>
    <scope>NUCLEOTIDE SEQUENCE [LARGE SCALE GENOMIC DNA]</scope>
    <source>
        <strain evidence="2">JCM 17137</strain>
    </source>
</reference>
<dbReference type="EMBL" id="BAABDD010000003">
    <property type="protein sequence ID" value="GAA3731878.1"/>
    <property type="molecule type" value="Genomic_DNA"/>
</dbReference>
<protein>
    <submittedName>
        <fullName evidence="1">Uncharacterized protein</fullName>
    </submittedName>
</protein>
<keyword evidence="2" id="KW-1185">Reference proteome</keyword>
<evidence type="ECO:0000313" key="2">
    <source>
        <dbReference type="Proteomes" id="UP001500908"/>
    </source>
</evidence>
<sequence>MRAYALFPERGGERVDGGAAHGVAGVVQNGARRIGDAIAQRRDRVLHGKGADGVAAFNAFAALGGVELDVAGVDFALHVVPHARVAQFEELAHPVGETGGADQDRFALAGTL</sequence>
<name>A0ABP7F5F5_9ACTN</name>
<organism evidence="1 2">
    <name type="scientific">Salinactinospora qingdaonensis</name>
    <dbReference type="NCBI Taxonomy" id="702744"/>
    <lineage>
        <taxon>Bacteria</taxon>
        <taxon>Bacillati</taxon>
        <taxon>Actinomycetota</taxon>
        <taxon>Actinomycetes</taxon>
        <taxon>Streptosporangiales</taxon>
        <taxon>Nocardiopsidaceae</taxon>
        <taxon>Salinactinospora</taxon>
    </lineage>
</organism>
<dbReference type="Proteomes" id="UP001500908">
    <property type="component" value="Unassembled WGS sequence"/>
</dbReference>